<keyword evidence="5" id="KW-0804">Transcription</keyword>
<protein>
    <recommendedName>
        <fullName evidence="8">AP2/ERF domain-containing protein</fullName>
    </recommendedName>
</protein>
<evidence type="ECO:0000256" key="6">
    <source>
        <dbReference type="ARBA" id="ARBA00023242"/>
    </source>
</evidence>
<dbReference type="InterPro" id="IPR036955">
    <property type="entry name" value="AP2/ERF_dom_sf"/>
</dbReference>
<dbReference type="GO" id="GO:0003677">
    <property type="term" value="F:DNA binding"/>
    <property type="evidence" value="ECO:0007669"/>
    <property type="project" value="UniProtKB-KW"/>
</dbReference>
<dbReference type="OrthoDB" id="207175at2759"/>
<evidence type="ECO:0000259" key="8">
    <source>
        <dbReference type="PROSITE" id="PS51032"/>
    </source>
</evidence>
<dbReference type="PANTHER" id="PTHR32467:SF72">
    <property type="entry name" value="AP2-LIKE ETHYLENE-RESPONSIVE TRANSCRIPTION FACTOR BBM"/>
    <property type="match status" value="1"/>
</dbReference>
<gene>
    <name evidence="9" type="ORF">A4U43_C09F5410</name>
</gene>
<evidence type="ECO:0000256" key="2">
    <source>
        <dbReference type="ARBA" id="ARBA00022737"/>
    </source>
</evidence>
<dbReference type="PROSITE" id="PS51032">
    <property type="entry name" value="AP2_ERF"/>
    <property type="match status" value="2"/>
</dbReference>
<evidence type="ECO:0000256" key="7">
    <source>
        <dbReference type="ARBA" id="ARBA00037973"/>
    </source>
</evidence>
<keyword evidence="3" id="KW-0805">Transcription regulation</keyword>
<dbReference type="FunFam" id="3.30.730.10:FF:000003">
    <property type="entry name" value="AP2-like ethylene-responsive transcription factor ANT"/>
    <property type="match status" value="1"/>
</dbReference>
<evidence type="ECO:0000313" key="10">
    <source>
        <dbReference type="Proteomes" id="UP000243459"/>
    </source>
</evidence>
<evidence type="ECO:0000256" key="4">
    <source>
        <dbReference type="ARBA" id="ARBA00023125"/>
    </source>
</evidence>
<keyword evidence="4" id="KW-0238">DNA-binding</keyword>
<evidence type="ECO:0000256" key="3">
    <source>
        <dbReference type="ARBA" id="ARBA00023015"/>
    </source>
</evidence>
<keyword evidence="6" id="KW-0539">Nucleus</keyword>
<dbReference type="InterPro" id="IPR001471">
    <property type="entry name" value="AP2/ERF_dom"/>
</dbReference>
<keyword evidence="10" id="KW-1185">Reference proteome</keyword>
<organism evidence="9 10">
    <name type="scientific">Asparagus officinalis</name>
    <name type="common">Garden asparagus</name>
    <dbReference type="NCBI Taxonomy" id="4686"/>
    <lineage>
        <taxon>Eukaryota</taxon>
        <taxon>Viridiplantae</taxon>
        <taxon>Streptophyta</taxon>
        <taxon>Embryophyta</taxon>
        <taxon>Tracheophyta</taxon>
        <taxon>Spermatophyta</taxon>
        <taxon>Magnoliopsida</taxon>
        <taxon>Liliopsida</taxon>
        <taxon>Asparagales</taxon>
        <taxon>Asparagaceae</taxon>
        <taxon>Asparagoideae</taxon>
        <taxon>Asparagus</taxon>
    </lineage>
</organism>
<dbReference type="SUPFAM" id="SSF54171">
    <property type="entry name" value="DNA-binding domain"/>
    <property type="match status" value="2"/>
</dbReference>
<dbReference type="AlphaFoldDB" id="A0A5P1E5R6"/>
<feature type="domain" description="AP2/ERF" evidence="8">
    <location>
        <begin position="101"/>
        <end position="167"/>
    </location>
</feature>
<evidence type="ECO:0000256" key="1">
    <source>
        <dbReference type="ARBA" id="ARBA00004123"/>
    </source>
</evidence>
<dbReference type="Proteomes" id="UP000243459">
    <property type="component" value="Chromosome 9"/>
</dbReference>
<reference evidence="10" key="1">
    <citation type="journal article" date="2017" name="Nat. Commun.">
        <title>The asparagus genome sheds light on the origin and evolution of a young Y chromosome.</title>
        <authorList>
            <person name="Harkess A."/>
            <person name="Zhou J."/>
            <person name="Xu C."/>
            <person name="Bowers J.E."/>
            <person name="Van der Hulst R."/>
            <person name="Ayyampalayam S."/>
            <person name="Mercati F."/>
            <person name="Riccardi P."/>
            <person name="McKain M.R."/>
            <person name="Kakrana A."/>
            <person name="Tang H."/>
            <person name="Ray J."/>
            <person name="Groenendijk J."/>
            <person name="Arikit S."/>
            <person name="Mathioni S.M."/>
            <person name="Nakano M."/>
            <person name="Shan H."/>
            <person name="Telgmann-Rauber A."/>
            <person name="Kanno A."/>
            <person name="Yue Z."/>
            <person name="Chen H."/>
            <person name="Li W."/>
            <person name="Chen Y."/>
            <person name="Xu X."/>
            <person name="Zhang Y."/>
            <person name="Luo S."/>
            <person name="Chen H."/>
            <person name="Gao J."/>
            <person name="Mao Z."/>
            <person name="Pires J.C."/>
            <person name="Luo M."/>
            <person name="Kudrna D."/>
            <person name="Wing R.A."/>
            <person name="Meyers B.C."/>
            <person name="Yi K."/>
            <person name="Kong H."/>
            <person name="Lavrijsen P."/>
            <person name="Sunseri F."/>
            <person name="Falavigna A."/>
            <person name="Ye Y."/>
            <person name="Leebens-Mack J.H."/>
            <person name="Chen G."/>
        </authorList>
    </citation>
    <scope>NUCLEOTIDE SEQUENCE [LARGE SCALE GENOMIC DNA]</scope>
    <source>
        <strain evidence="10">cv. DH0086</strain>
    </source>
</reference>
<dbReference type="Gramene" id="ONK57900">
    <property type="protein sequence ID" value="ONK57900"/>
    <property type="gene ID" value="A4U43_C09F5410"/>
</dbReference>
<dbReference type="Gene3D" id="3.30.730.10">
    <property type="entry name" value="AP2/ERF domain"/>
    <property type="match status" value="2"/>
</dbReference>
<dbReference type="FunFam" id="3.30.730.10:FF:000002">
    <property type="entry name" value="AP2-like ethylene-responsive transcription factor"/>
    <property type="match status" value="1"/>
</dbReference>
<feature type="domain" description="AP2/ERF" evidence="8">
    <location>
        <begin position="203"/>
        <end position="261"/>
    </location>
</feature>
<keyword evidence="2" id="KW-0677">Repeat</keyword>
<dbReference type="PRINTS" id="PR00367">
    <property type="entry name" value="ETHRSPELEMNT"/>
</dbReference>
<dbReference type="CDD" id="cd00018">
    <property type="entry name" value="AP2"/>
    <property type="match status" value="2"/>
</dbReference>
<dbReference type="Pfam" id="PF00847">
    <property type="entry name" value="AP2"/>
    <property type="match status" value="2"/>
</dbReference>
<evidence type="ECO:0000256" key="5">
    <source>
        <dbReference type="ARBA" id="ARBA00023163"/>
    </source>
</evidence>
<dbReference type="SMART" id="SM00380">
    <property type="entry name" value="AP2"/>
    <property type="match status" value="2"/>
</dbReference>
<dbReference type="PANTHER" id="PTHR32467">
    <property type="entry name" value="AP2-LIKE ETHYLENE-RESPONSIVE TRANSCRIPTION FACTOR"/>
    <property type="match status" value="1"/>
</dbReference>
<proteinExistence type="inferred from homology"/>
<name>A0A5P1E5R6_ASPOF</name>
<dbReference type="EMBL" id="CM007389">
    <property type="protein sequence ID" value="ONK57900.1"/>
    <property type="molecule type" value="Genomic_DNA"/>
</dbReference>
<evidence type="ECO:0000313" key="9">
    <source>
        <dbReference type="EMBL" id="ONK57900.1"/>
    </source>
</evidence>
<dbReference type="InterPro" id="IPR016177">
    <property type="entry name" value="DNA-bd_dom_sf"/>
</dbReference>
<sequence length="482" mass="54132">MINDWLFGTSRAKSARLFSRMGIWREPAVLWWLAAGNPQSLSLSMRPGRSRARRCRLWQWLRGWSGGRGREGDWRGLDAQTGAIEAVPRKSIDTFGQRTSIYRGVTRHRWTGRYEAHLWDNSCRREGQTRKGRQVYLGGYDKEDKAARAYDLAALKYWGTTTTTNFPISNYEKELEEMKHMTRQEYVASLRRKSSGFSRGASIYRGVTRHHQHGRWQARIGRVAGNKDLYLGTFSTQEEAAEAYDIAAIKFRGLNAVTNFDMSRYDVNSILESSTLPIGGAAKRLKDASSSGHTTDTLTNGRNTDINAHIATSQLTTVDGINSYNWPTIAFQQAQAQPYHYSNYGQAQAWCKQEQDLQQLHLNNNTHNFFQPYNLMSTMDSSSMEHSTGSNSVMYNGSYNGGYVMPISTMVVDQSNGNQGSSSFGGESENILGVSDPYSGGRSVYYPTGVVKDNGNYDQNGWMARSSSNNVGAPLFTVWNDA</sequence>
<dbReference type="GO" id="GO:0005634">
    <property type="term" value="C:nucleus"/>
    <property type="evidence" value="ECO:0007669"/>
    <property type="project" value="UniProtKB-SubCell"/>
</dbReference>
<comment type="similarity">
    <text evidence="7">Belongs to the AP2/ERF transcription factor family. AP2 subfamily.</text>
</comment>
<accession>A0A5P1E5R6</accession>
<comment type="subcellular location">
    <subcellularLocation>
        <location evidence="1">Nucleus</location>
    </subcellularLocation>
</comment>
<dbReference type="GO" id="GO:0003700">
    <property type="term" value="F:DNA-binding transcription factor activity"/>
    <property type="evidence" value="ECO:0007669"/>
    <property type="project" value="InterPro"/>
</dbReference>